<dbReference type="InterPro" id="IPR001314">
    <property type="entry name" value="Peptidase_S1A"/>
</dbReference>
<keyword evidence="11" id="KW-1185">Reference proteome</keyword>
<dbReference type="InterPro" id="IPR033116">
    <property type="entry name" value="TRYPSIN_SER"/>
</dbReference>
<dbReference type="OMA" id="IDWITRT"/>
<dbReference type="RefSeq" id="XP_028516473.1">
    <property type="nucleotide sequence ID" value="XM_028660672.1"/>
</dbReference>
<dbReference type="FunFam" id="2.40.10.10:FF:000003">
    <property type="entry name" value="Transmembrane serine protease 3"/>
    <property type="match status" value="1"/>
</dbReference>
<dbReference type="PROSITE" id="PS00135">
    <property type="entry name" value="TRYPSIN_SER"/>
    <property type="match status" value="1"/>
</dbReference>
<evidence type="ECO:0000313" key="11">
    <source>
        <dbReference type="Proteomes" id="UP000887567"/>
    </source>
</evidence>
<feature type="domain" description="ShKT" evidence="9">
    <location>
        <begin position="260"/>
        <end position="292"/>
    </location>
</feature>
<dbReference type="Proteomes" id="UP000887567">
    <property type="component" value="Unplaced"/>
</dbReference>
<dbReference type="SUPFAM" id="SSF50494">
    <property type="entry name" value="Trypsin-like serine proteases"/>
    <property type="match status" value="1"/>
</dbReference>
<keyword evidence="5 6" id="KW-1015">Disulfide bond</keyword>
<accession>A0A913YN58</accession>
<dbReference type="GO" id="GO:0090729">
    <property type="term" value="F:toxin activity"/>
    <property type="evidence" value="ECO:0007669"/>
    <property type="project" value="UniProtKB-KW"/>
</dbReference>
<evidence type="ECO:0000313" key="10">
    <source>
        <dbReference type="EnsemblMetazoa" id="XP_028516473.1"/>
    </source>
</evidence>
<protein>
    <submittedName>
        <fullName evidence="10">Uncharacterized protein</fullName>
    </submittedName>
</protein>
<dbReference type="InterPro" id="IPR043504">
    <property type="entry name" value="Peptidase_S1_PA_chymotrypsin"/>
</dbReference>
<dbReference type="Pfam" id="PF01549">
    <property type="entry name" value="ShK"/>
    <property type="match status" value="2"/>
</dbReference>
<evidence type="ECO:0000259" key="9">
    <source>
        <dbReference type="PROSITE" id="PS51670"/>
    </source>
</evidence>
<organism evidence="10 11">
    <name type="scientific">Exaiptasia diaphana</name>
    <name type="common">Tropical sea anemone</name>
    <name type="synonym">Aiptasia pulchella</name>
    <dbReference type="NCBI Taxonomy" id="2652724"/>
    <lineage>
        <taxon>Eukaryota</taxon>
        <taxon>Metazoa</taxon>
        <taxon>Cnidaria</taxon>
        <taxon>Anthozoa</taxon>
        <taxon>Hexacorallia</taxon>
        <taxon>Actiniaria</taxon>
        <taxon>Aiptasiidae</taxon>
        <taxon>Exaiptasia</taxon>
    </lineage>
</organism>
<dbReference type="SMART" id="SM00254">
    <property type="entry name" value="ShKT"/>
    <property type="match status" value="2"/>
</dbReference>
<reference evidence="10" key="1">
    <citation type="submission" date="2022-11" db="UniProtKB">
        <authorList>
            <consortium name="EnsemblMetazoa"/>
        </authorList>
    </citation>
    <scope>IDENTIFICATION</scope>
</reference>
<dbReference type="PROSITE" id="PS51670">
    <property type="entry name" value="SHKT"/>
    <property type="match status" value="2"/>
</dbReference>
<feature type="disulfide bond" evidence="6">
    <location>
        <begin position="276"/>
        <end position="289"/>
    </location>
</feature>
<dbReference type="Gene3D" id="2.40.10.10">
    <property type="entry name" value="Trypsin-like serine proteases"/>
    <property type="match status" value="1"/>
</dbReference>
<dbReference type="GO" id="GO:0004252">
    <property type="term" value="F:serine-type endopeptidase activity"/>
    <property type="evidence" value="ECO:0007669"/>
    <property type="project" value="InterPro"/>
</dbReference>
<feature type="disulfide bond" evidence="6">
    <location>
        <begin position="267"/>
        <end position="285"/>
    </location>
</feature>
<dbReference type="GeneID" id="110244486"/>
<feature type="domain" description="Peptidase S1" evidence="8">
    <location>
        <begin position="14"/>
        <end position="242"/>
    </location>
</feature>
<dbReference type="KEGG" id="epa:110244486"/>
<dbReference type="OrthoDB" id="5947903at2759"/>
<dbReference type="CDD" id="cd00190">
    <property type="entry name" value="Tryp_SPc"/>
    <property type="match status" value="1"/>
</dbReference>
<evidence type="ECO:0000256" key="4">
    <source>
        <dbReference type="ARBA" id="ARBA00022825"/>
    </source>
</evidence>
<evidence type="ECO:0000256" key="1">
    <source>
        <dbReference type="ARBA" id="ARBA00022656"/>
    </source>
</evidence>
<comment type="caution">
    <text evidence="6">Lacks conserved residue(s) required for the propagation of feature annotation.</text>
</comment>
<dbReference type="PANTHER" id="PTHR24252">
    <property type="entry name" value="ACROSIN-RELATED"/>
    <property type="match status" value="1"/>
</dbReference>
<dbReference type="SMART" id="SM00020">
    <property type="entry name" value="Tryp_SPc"/>
    <property type="match status" value="1"/>
</dbReference>
<evidence type="ECO:0000256" key="6">
    <source>
        <dbReference type="PROSITE-ProRule" id="PRU01005"/>
    </source>
</evidence>
<dbReference type="PANTHER" id="PTHR24252:SF7">
    <property type="entry name" value="HYALIN"/>
    <property type="match status" value="1"/>
</dbReference>
<dbReference type="InterPro" id="IPR009003">
    <property type="entry name" value="Peptidase_S1_PA"/>
</dbReference>
<feature type="domain" description="ShKT" evidence="9">
    <location>
        <begin position="301"/>
        <end position="332"/>
    </location>
</feature>
<dbReference type="EnsemblMetazoa" id="XM_028660672.1">
    <property type="protein sequence ID" value="XP_028516473.1"/>
    <property type="gene ID" value="LOC110244486"/>
</dbReference>
<sequence>TAFECGRRPSGARIVGGEEAVPNSWPWQLSLRVYGRHNCGASLVDPYWAVTAGHCVKGNSNPHVYSVLAGAHFRYSGGIEYKISKVILHPNYHSNIMNDIALLKLSSPAALNQKVGLICLPRQGNRVPRGKMCWMTGWGRYSPNSNAGSDRLKQTFVPIADHQTCRRVNGGSVKENSMVCAGGKGTSVCNGESGGPLSCEENGRWVLRGAASWVTDRSCPRNTYSVYARVSEFIDWITRTIQANGGGGGGGSGGGIGSSCSDSNQHCPEWANAGHCRKSHVQTTCRKSCGKCSGGGGGGGCVDNNRDCNKWGYLCNTNDYVINNCKKTCGTC</sequence>
<dbReference type="InterPro" id="IPR018114">
    <property type="entry name" value="TRYPSIN_HIS"/>
</dbReference>
<proteinExistence type="predicted"/>
<evidence type="ECO:0000259" key="8">
    <source>
        <dbReference type="PROSITE" id="PS50240"/>
    </source>
</evidence>
<dbReference type="PROSITE" id="PS50240">
    <property type="entry name" value="TRYPSIN_DOM"/>
    <property type="match status" value="1"/>
</dbReference>
<evidence type="ECO:0000256" key="7">
    <source>
        <dbReference type="RuleBase" id="RU363034"/>
    </source>
</evidence>
<dbReference type="InterPro" id="IPR001254">
    <property type="entry name" value="Trypsin_dom"/>
</dbReference>
<keyword evidence="1" id="KW-0800">Toxin</keyword>
<name>A0A913YN58_EXADI</name>
<dbReference type="Pfam" id="PF00089">
    <property type="entry name" value="Trypsin"/>
    <property type="match status" value="1"/>
</dbReference>
<keyword evidence="2 7" id="KW-0645">Protease</keyword>
<dbReference type="PROSITE" id="PS00134">
    <property type="entry name" value="TRYPSIN_HIS"/>
    <property type="match status" value="1"/>
</dbReference>
<keyword evidence="3 7" id="KW-0378">Hydrolase</keyword>
<evidence type="ECO:0000256" key="2">
    <source>
        <dbReference type="ARBA" id="ARBA00022670"/>
    </source>
</evidence>
<dbReference type="GO" id="GO:0006508">
    <property type="term" value="P:proteolysis"/>
    <property type="evidence" value="ECO:0007669"/>
    <property type="project" value="UniProtKB-KW"/>
</dbReference>
<dbReference type="PRINTS" id="PR00722">
    <property type="entry name" value="CHYMOTRYPSIN"/>
</dbReference>
<keyword evidence="4 7" id="KW-0720">Serine protease</keyword>
<evidence type="ECO:0000256" key="3">
    <source>
        <dbReference type="ARBA" id="ARBA00022801"/>
    </source>
</evidence>
<evidence type="ECO:0000256" key="5">
    <source>
        <dbReference type="ARBA" id="ARBA00023157"/>
    </source>
</evidence>
<dbReference type="AlphaFoldDB" id="A0A913YN58"/>
<dbReference type="InterPro" id="IPR003582">
    <property type="entry name" value="ShKT_dom"/>
</dbReference>